<keyword evidence="1" id="KW-0597">Phosphoprotein</keyword>
<feature type="compositionally biased region" description="Basic and acidic residues" evidence="3">
    <location>
        <begin position="55"/>
        <end position="66"/>
    </location>
</feature>
<reference evidence="4" key="1">
    <citation type="submission" date="2023-05" db="EMBL/GenBank/DDBJ databases">
        <authorList>
            <person name="Stuckert A."/>
        </authorList>
    </citation>
    <scope>NUCLEOTIDE SEQUENCE</scope>
</reference>
<comment type="caution">
    <text evidence="4">The sequence shown here is derived from an EMBL/GenBank/DDBJ whole genome shotgun (WGS) entry which is preliminary data.</text>
</comment>
<dbReference type="Proteomes" id="UP001162483">
    <property type="component" value="Unassembled WGS sequence"/>
</dbReference>
<dbReference type="PROSITE" id="PS50062">
    <property type="entry name" value="BCL2_FAMILY"/>
    <property type="match status" value="1"/>
</dbReference>
<evidence type="ECO:0000256" key="1">
    <source>
        <dbReference type="ARBA" id="ARBA00022553"/>
    </source>
</evidence>
<dbReference type="PANTHER" id="PTHR14965:SF1">
    <property type="entry name" value="APOPTOSIS FACILITATOR BCL-2-LIKE PROTEIN 14"/>
    <property type="match status" value="1"/>
</dbReference>
<gene>
    <name evidence="4" type="ORF">SPARVUS_LOCUS11797208</name>
</gene>
<evidence type="ECO:0008006" key="6">
    <source>
        <dbReference type="Google" id="ProtNLM"/>
    </source>
</evidence>
<organism evidence="4 5">
    <name type="scientific">Staurois parvus</name>
    <dbReference type="NCBI Taxonomy" id="386267"/>
    <lineage>
        <taxon>Eukaryota</taxon>
        <taxon>Metazoa</taxon>
        <taxon>Chordata</taxon>
        <taxon>Craniata</taxon>
        <taxon>Vertebrata</taxon>
        <taxon>Euteleostomi</taxon>
        <taxon>Amphibia</taxon>
        <taxon>Batrachia</taxon>
        <taxon>Anura</taxon>
        <taxon>Neobatrachia</taxon>
        <taxon>Ranoidea</taxon>
        <taxon>Ranidae</taxon>
        <taxon>Staurois</taxon>
    </lineage>
</organism>
<feature type="compositionally biased region" description="Basic residues" evidence="3">
    <location>
        <begin position="67"/>
        <end position="77"/>
    </location>
</feature>
<proteinExistence type="predicted"/>
<evidence type="ECO:0000256" key="3">
    <source>
        <dbReference type="SAM" id="MobiDB-lite"/>
    </source>
</evidence>
<dbReference type="EMBL" id="CATNWA010016710">
    <property type="protein sequence ID" value="CAI9594795.1"/>
    <property type="molecule type" value="Genomic_DNA"/>
</dbReference>
<evidence type="ECO:0000256" key="2">
    <source>
        <dbReference type="ARBA" id="ARBA00022703"/>
    </source>
</evidence>
<keyword evidence="2" id="KW-0053">Apoptosis</keyword>
<protein>
    <recommendedName>
        <fullName evidence="6">Apoptosis facilitator Bcl-2-like protein 14</fullName>
    </recommendedName>
</protein>
<dbReference type="SUPFAM" id="SSF56854">
    <property type="entry name" value="Bcl-2 inhibitors of programmed cell death"/>
    <property type="match status" value="1"/>
</dbReference>
<feature type="compositionally biased region" description="Basic and acidic residues" evidence="3">
    <location>
        <begin position="100"/>
        <end position="111"/>
    </location>
</feature>
<keyword evidence="5" id="KW-1185">Reference proteome</keyword>
<dbReference type="InterPro" id="IPR036834">
    <property type="entry name" value="Bcl-2-like_sf"/>
</dbReference>
<evidence type="ECO:0000313" key="5">
    <source>
        <dbReference type="Proteomes" id="UP001162483"/>
    </source>
</evidence>
<accession>A0ABN9FFC3</accession>
<dbReference type="PANTHER" id="PTHR14965">
    <property type="entry name" value="SI:CH73-248E21.1"/>
    <property type="match status" value="1"/>
</dbReference>
<dbReference type="InterPro" id="IPR002475">
    <property type="entry name" value="Bcl2-like"/>
</dbReference>
<name>A0ABN9FFC3_9NEOB</name>
<evidence type="ECO:0000313" key="4">
    <source>
        <dbReference type="EMBL" id="CAI9594795.1"/>
    </source>
</evidence>
<feature type="region of interest" description="Disordered" evidence="3">
    <location>
        <begin position="49"/>
        <end position="111"/>
    </location>
</feature>
<sequence>MVSVPEHTMDEVPLQEEDEDTMEYRVLMAYAQRSLSKSKFLELQRAVGQTTISNGKEEKANEETKNPKSKQKKKRWPKTLTPACLRPPKSKKKTMNDSLGKTKDPEEERARSIVRGVQRIVEKIKKQEKENGFRMYRRVSSVQQDGDDEDELIANIVQILRATGDRMNDQIKEERTLMERIRGLWSYNFYKKVTDCFLLEIVPTYDAEEEQQTSKIAMCLHATTALTTLENQPMNKILGFGTRYLKENYSPWIQSRGGWENVMGIQTEEEEIE</sequence>
<dbReference type="Gene3D" id="1.10.437.10">
    <property type="entry name" value="Blc2-like"/>
    <property type="match status" value="1"/>
</dbReference>